<evidence type="ECO:0000313" key="3">
    <source>
        <dbReference type="Proteomes" id="UP000275401"/>
    </source>
</evidence>
<gene>
    <name evidence="2" type="ORF">EEJ42_16785</name>
</gene>
<dbReference type="SUPFAM" id="SSF54427">
    <property type="entry name" value="NTF2-like"/>
    <property type="match status" value="1"/>
</dbReference>
<evidence type="ECO:0000259" key="1">
    <source>
        <dbReference type="Pfam" id="PF12680"/>
    </source>
</evidence>
<reference evidence="2 3" key="1">
    <citation type="submission" date="2018-11" db="EMBL/GenBank/DDBJ databases">
        <title>The Potential of Streptomyces as Biocontrol Agents against the Tomato grey mould, Botrytis cinerea (Gray mold) Frontiers in Microbiology.</title>
        <authorList>
            <person name="Li D."/>
        </authorList>
    </citation>
    <scope>NUCLEOTIDE SEQUENCE [LARGE SCALE GENOMIC DNA]</scope>
    <source>
        <strain evidence="2 3">NEAU-LD23</strain>
    </source>
</reference>
<dbReference type="Pfam" id="PF12680">
    <property type="entry name" value="SnoaL_2"/>
    <property type="match status" value="1"/>
</dbReference>
<organism evidence="2 3">
    <name type="scientific">Streptomyces botrytidirepellens</name>
    <dbReference type="NCBI Taxonomy" id="2486417"/>
    <lineage>
        <taxon>Bacteria</taxon>
        <taxon>Bacillati</taxon>
        <taxon>Actinomycetota</taxon>
        <taxon>Actinomycetes</taxon>
        <taxon>Kitasatosporales</taxon>
        <taxon>Streptomycetaceae</taxon>
        <taxon>Streptomyces</taxon>
    </lineage>
</organism>
<dbReference type="Gene3D" id="3.10.450.50">
    <property type="match status" value="1"/>
</dbReference>
<sequence length="154" mass="16921">MPSTREDSTSTPEATIRRMLDLMTAGDTDAAADLWADDGVAEFPFAAGTSPRRLTGRNEIRAYLARLPELMDVREIPSMTVYRTQQPDTLVVEFTGTGSTVRTGEPYRLDYIVVLTVQDGLITCYRDYWSPLATAAAAGTLPELLDALCPEDAR</sequence>
<name>A0A3M8W8V5_9ACTN</name>
<comment type="caution">
    <text evidence="2">The sequence shown here is derived from an EMBL/GenBank/DDBJ whole genome shotgun (WGS) entry which is preliminary data.</text>
</comment>
<keyword evidence="3" id="KW-1185">Reference proteome</keyword>
<dbReference type="InterPro" id="IPR037401">
    <property type="entry name" value="SnoaL-like"/>
</dbReference>
<dbReference type="EMBL" id="RIBZ01000224">
    <property type="protein sequence ID" value="RNG25121.1"/>
    <property type="molecule type" value="Genomic_DNA"/>
</dbReference>
<proteinExistence type="predicted"/>
<dbReference type="RefSeq" id="WP_123100729.1">
    <property type="nucleotide sequence ID" value="NZ_RIBZ01000224.1"/>
</dbReference>
<evidence type="ECO:0000313" key="2">
    <source>
        <dbReference type="EMBL" id="RNG25121.1"/>
    </source>
</evidence>
<accession>A0A3M8W8V5</accession>
<feature type="domain" description="SnoaL-like" evidence="1">
    <location>
        <begin position="16"/>
        <end position="123"/>
    </location>
</feature>
<dbReference type="InterPro" id="IPR032710">
    <property type="entry name" value="NTF2-like_dom_sf"/>
</dbReference>
<protein>
    <submittedName>
        <fullName evidence="2">DUF4440 domain-containing protein</fullName>
    </submittedName>
</protein>
<dbReference type="Proteomes" id="UP000275401">
    <property type="component" value="Unassembled WGS sequence"/>
</dbReference>
<dbReference type="AlphaFoldDB" id="A0A3M8W8V5"/>